<dbReference type="RefSeq" id="WP_248357480.1">
    <property type="nucleotide sequence ID" value="NZ_AP025591.1"/>
</dbReference>
<dbReference type="InterPro" id="IPR014710">
    <property type="entry name" value="RmlC-like_jellyroll"/>
</dbReference>
<dbReference type="Proteomes" id="UP001162891">
    <property type="component" value="Chromosome"/>
</dbReference>
<evidence type="ECO:0000259" key="1">
    <source>
        <dbReference type="Pfam" id="PF07883"/>
    </source>
</evidence>
<dbReference type="SUPFAM" id="SSF51182">
    <property type="entry name" value="RmlC-like cupins"/>
    <property type="match status" value="1"/>
</dbReference>
<reference evidence="3" key="1">
    <citation type="journal article" date="2022" name="Int. J. Syst. Evol. Microbiol.">
        <title>Anaeromyxobacter oryzae sp. nov., Anaeromyxobacter diazotrophicus sp. nov. and Anaeromyxobacter paludicola sp. nov., isolated from paddy soils.</title>
        <authorList>
            <person name="Itoh H."/>
            <person name="Xu Z."/>
            <person name="Mise K."/>
            <person name="Masuda Y."/>
            <person name="Ushijima N."/>
            <person name="Hayakawa C."/>
            <person name="Shiratori Y."/>
            <person name="Senoo K."/>
        </authorList>
    </citation>
    <scope>NUCLEOTIDE SEQUENCE [LARGE SCALE GENOMIC DNA]</scope>
    <source>
        <strain evidence="3">Red232</strain>
    </source>
</reference>
<proteinExistence type="predicted"/>
<accession>A0ABM7WNQ9</accession>
<dbReference type="InterPro" id="IPR011051">
    <property type="entry name" value="RmlC_Cupin_sf"/>
</dbReference>
<dbReference type="InterPro" id="IPR053146">
    <property type="entry name" value="QDO-like"/>
</dbReference>
<dbReference type="EMBL" id="AP025591">
    <property type="protein sequence ID" value="BDG01103.1"/>
    <property type="molecule type" value="Genomic_DNA"/>
</dbReference>
<dbReference type="PANTHER" id="PTHR36440:SF1">
    <property type="entry name" value="PUTATIVE (AFU_ORTHOLOGUE AFUA_8G07350)-RELATED"/>
    <property type="match status" value="1"/>
</dbReference>
<organism evidence="2 3">
    <name type="scientific">Anaeromyxobacter oryzae</name>
    <dbReference type="NCBI Taxonomy" id="2918170"/>
    <lineage>
        <taxon>Bacteria</taxon>
        <taxon>Pseudomonadati</taxon>
        <taxon>Myxococcota</taxon>
        <taxon>Myxococcia</taxon>
        <taxon>Myxococcales</taxon>
        <taxon>Cystobacterineae</taxon>
        <taxon>Anaeromyxobacteraceae</taxon>
        <taxon>Anaeromyxobacter</taxon>
    </lineage>
</organism>
<protein>
    <recommendedName>
        <fullName evidence="1">Cupin type-2 domain-containing protein</fullName>
    </recommendedName>
</protein>
<feature type="domain" description="Cupin type-2" evidence="1">
    <location>
        <begin position="52"/>
        <end position="114"/>
    </location>
</feature>
<keyword evidence="3" id="KW-1185">Reference proteome</keyword>
<dbReference type="InterPro" id="IPR013096">
    <property type="entry name" value="Cupin_2"/>
</dbReference>
<gene>
    <name evidence="2" type="ORF">AMOR_00990</name>
</gene>
<sequence>MNQPTTAASGPAVHLGQDDGEAFRLGPLEIIVKENGSGTRMNLAVAEFRGTTFRIPPHVHTEHDETIYVLEGRMGVKLGERTLTATAGSSFTIPVNVPHAIWNESGERVRFLNVIVAARYLDYFREMAAAATTGLPPPDVIARVMGHYGLRPVEQ</sequence>
<name>A0ABM7WNQ9_9BACT</name>
<dbReference type="Pfam" id="PF07883">
    <property type="entry name" value="Cupin_2"/>
    <property type="match status" value="1"/>
</dbReference>
<evidence type="ECO:0000313" key="2">
    <source>
        <dbReference type="EMBL" id="BDG01103.1"/>
    </source>
</evidence>
<dbReference type="PANTHER" id="PTHR36440">
    <property type="entry name" value="PUTATIVE (AFU_ORTHOLOGUE AFUA_8G07350)-RELATED"/>
    <property type="match status" value="1"/>
</dbReference>
<dbReference type="Gene3D" id="2.60.120.10">
    <property type="entry name" value="Jelly Rolls"/>
    <property type="match status" value="1"/>
</dbReference>
<evidence type="ECO:0000313" key="3">
    <source>
        <dbReference type="Proteomes" id="UP001162891"/>
    </source>
</evidence>